<feature type="transmembrane region" description="Helical" evidence="2">
    <location>
        <begin position="342"/>
        <end position="360"/>
    </location>
</feature>
<feature type="transmembrane region" description="Helical" evidence="2">
    <location>
        <begin position="118"/>
        <end position="143"/>
    </location>
</feature>
<sequence>MAAEAAVRTTGGPRADARGKERRDEGRDPRSWWSGRPGLIVRFLLALAVAIGIAVALANGYVWWMSNGVGDGVTLDADTTPRIVAIRIAVLTPLPLLVCSWFALGWSRVNRWLHRWRWALGGFVVAFCTALSLSGSSLNGWHWHLQSGSMLNMTVLGYPRLSRNDEFGINTAFAASQQYNGYGATNDLLGGADPTDMFIVKDAPMFGVGEIFRPFHWGYLLMGTNHGLGFYWSARLVVLFLVGYEFFRLLTRRVEENGEVTERRGLAVLGTSLIAFSTLVQYWFAVNNIVEILVAVFGSIVCFDRYLSANKPTMRNSWARFGWALLIAECAGMFLWSLYPAWMVPAGYILVALIIWQLAAHWGDVHMRTADWLFLVLAVAIFVALTLLTIKGSAAAIHDELNTSYPGQRAETGGFAVSPTTLLGSAGAQFLTARFVGVPEAGHIPAFVPLGFLVAVANMFGNRRGHRTDPLMVILIFECALFAEYMIVGMPVGLAKATMLSQCLTPRVCLGFELANVILLIRGIAMRQWGASATTSVIVSAVLAAYGAHFSERFTSEQAVTLEGGAVYVVPVILFVEYFVLAMLCMYRGAVWSDFEARMRDAHERMVSSRRRERIVWRGNRVCHALCTGGVAFVTLVTIVTGMLVNPVQRGTSALHDDQVLLASQAADSKEPGLFVALGDRSSTSSMLANLLAANGLHVLNSTQVTPHWNLWKRIDPEGRHEDGYNRYAYVNIVTAAEVSDDTRFQLPYVDLLIVRMTPAELHDLGVTYATSDSDLSGIRADGWGYKKISEDGAFDLYRIVPVDELPQ</sequence>
<accession>A0A261EZS5</accession>
<evidence type="ECO:0000259" key="3">
    <source>
        <dbReference type="Pfam" id="PF24672"/>
    </source>
</evidence>
<organism evidence="5 6">
    <name type="scientific">Pseudoscardovia radai</name>
    <dbReference type="NCBI Taxonomy" id="987066"/>
    <lineage>
        <taxon>Bacteria</taxon>
        <taxon>Bacillati</taxon>
        <taxon>Actinomycetota</taxon>
        <taxon>Actinomycetes</taxon>
        <taxon>Bifidobacteriales</taxon>
        <taxon>Bifidobacteriaceae</taxon>
        <taxon>Pseudoscardovia</taxon>
    </lineage>
</organism>
<feature type="transmembrane region" description="Helical" evidence="2">
    <location>
        <begin position="441"/>
        <end position="460"/>
    </location>
</feature>
<evidence type="ECO:0000313" key="6">
    <source>
        <dbReference type="Proteomes" id="UP000216725"/>
    </source>
</evidence>
<dbReference type="RefSeq" id="WP_094660349.1">
    <property type="nucleotide sequence ID" value="NZ_MWWR01000004.1"/>
</dbReference>
<protein>
    <submittedName>
        <fullName evidence="5">Uncharacterized protein</fullName>
    </submittedName>
</protein>
<dbReference type="Pfam" id="PF24672">
    <property type="entry name" value="DUF7654"/>
    <property type="match status" value="1"/>
</dbReference>
<dbReference type="InterPro" id="IPR056074">
    <property type="entry name" value="DUF7657"/>
</dbReference>
<feature type="transmembrane region" description="Helical" evidence="2">
    <location>
        <begin position="529"/>
        <end position="548"/>
    </location>
</feature>
<name>A0A261EZS5_9BIFI</name>
<reference evidence="5 6" key="1">
    <citation type="journal article" date="2017" name="BMC Genomics">
        <title>Comparative genomic and phylogenomic analyses of the Bifidobacteriaceae family.</title>
        <authorList>
            <person name="Lugli G.A."/>
            <person name="Milani C."/>
            <person name="Turroni F."/>
            <person name="Duranti S."/>
            <person name="Mancabelli L."/>
            <person name="Mangifesta M."/>
            <person name="Ferrario C."/>
            <person name="Modesto M."/>
            <person name="Mattarelli P."/>
            <person name="Jiri K."/>
            <person name="van Sinderen D."/>
            <person name="Ventura M."/>
        </authorList>
    </citation>
    <scope>NUCLEOTIDE SEQUENCE [LARGE SCALE GENOMIC DNA]</scope>
    <source>
        <strain evidence="5 6">DSM 24742</strain>
    </source>
</reference>
<dbReference type="EMBL" id="MWWR01000004">
    <property type="protein sequence ID" value="OZG52328.1"/>
    <property type="molecule type" value="Genomic_DNA"/>
</dbReference>
<evidence type="ECO:0000259" key="4">
    <source>
        <dbReference type="Pfam" id="PF24677"/>
    </source>
</evidence>
<evidence type="ECO:0000313" key="5">
    <source>
        <dbReference type="EMBL" id="OZG52328.1"/>
    </source>
</evidence>
<feature type="transmembrane region" description="Helical" evidence="2">
    <location>
        <begin position="622"/>
        <end position="645"/>
    </location>
</feature>
<dbReference type="Pfam" id="PF24677">
    <property type="entry name" value="DUF7657"/>
    <property type="match status" value="1"/>
</dbReference>
<keyword evidence="2" id="KW-1133">Transmembrane helix</keyword>
<comment type="caution">
    <text evidence="5">The sequence shown here is derived from an EMBL/GenBank/DDBJ whole genome shotgun (WGS) entry which is preliminary data.</text>
</comment>
<dbReference type="AlphaFoldDB" id="A0A261EZS5"/>
<keyword evidence="6" id="KW-1185">Reference proteome</keyword>
<dbReference type="InterPro" id="IPR056071">
    <property type="entry name" value="DUF7654"/>
</dbReference>
<feature type="transmembrane region" description="Helical" evidence="2">
    <location>
        <begin position="289"/>
        <end position="306"/>
    </location>
</feature>
<gene>
    <name evidence="5" type="ORF">PSRA_0517</name>
</gene>
<keyword evidence="2" id="KW-0812">Transmembrane</keyword>
<feature type="domain" description="DUF7657" evidence="4">
    <location>
        <begin position="115"/>
        <end position="524"/>
    </location>
</feature>
<evidence type="ECO:0000256" key="1">
    <source>
        <dbReference type="SAM" id="MobiDB-lite"/>
    </source>
</evidence>
<feature type="transmembrane region" description="Helical" evidence="2">
    <location>
        <begin position="504"/>
        <end position="522"/>
    </location>
</feature>
<feature type="transmembrane region" description="Helical" evidence="2">
    <location>
        <begin position="266"/>
        <end position="283"/>
    </location>
</feature>
<keyword evidence="2" id="KW-0472">Membrane</keyword>
<feature type="transmembrane region" description="Helical" evidence="2">
    <location>
        <begin position="568"/>
        <end position="590"/>
    </location>
</feature>
<evidence type="ECO:0000256" key="2">
    <source>
        <dbReference type="SAM" id="Phobius"/>
    </source>
</evidence>
<feature type="transmembrane region" description="Helical" evidence="2">
    <location>
        <begin position="472"/>
        <end position="492"/>
    </location>
</feature>
<feature type="transmembrane region" description="Helical" evidence="2">
    <location>
        <begin position="318"/>
        <end position="336"/>
    </location>
</feature>
<feature type="region of interest" description="Disordered" evidence="1">
    <location>
        <begin position="1"/>
        <end position="30"/>
    </location>
</feature>
<feature type="transmembrane region" description="Helical" evidence="2">
    <location>
        <begin position="39"/>
        <end position="64"/>
    </location>
</feature>
<feature type="transmembrane region" description="Helical" evidence="2">
    <location>
        <begin position="372"/>
        <end position="390"/>
    </location>
</feature>
<feature type="compositionally biased region" description="Basic and acidic residues" evidence="1">
    <location>
        <begin position="15"/>
        <end position="30"/>
    </location>
</feature>
<dbReference type="OrthoDB" id="3176622at2"/>
<feature type="domain" description="DUF7654" evidence="3">
    <location>
        <begin position="655"/>
        <end position="802"/>
    </location>
</feature>
<feature type="transmembrane region" description="Helical" evidence="2">
    <location>
        <begin position="84"/>
        <end position="106"/>
    </location>
</feature>
<dbReference type="Proteomes" id="UP000216725">
    <property type="component" value="Unassembled WGS sequence"/>
</dbReference>
<proteinExistence type="predicted"/>
<feature type="transmembrane region" description="Helical" evidence="2">
    <location>
        <begin position="229"/>
        <end position="246"/>
    </location>
</feature>